<gene>
    <name evidence="2" type="ORF">SNAT2548_LOCUS32130</name>
</gene>
<organism evidence="2 3">
    <name type="scientific">Symbiodinium natans</name>
    <dbReference type="NCBI Taxonomy" id="878477"/>
    <lineage>
        <taxon>Eukaryota</taxon>
        <taxon>Sar</taxon>
        <taxon>Alveolata</taxon>
        <taxon>Dinophyceae</taxon>
        <taxon>Suessiales</taxon>
        <taxon>Symbiodiniaceae</taxon>
        <taxon>Symbiodinium</taxon>
    </lineage>
</organism>
<dbReference type="Gene3D" id="3.40.50.10140">
    <property type="entry name" value="Toll/interleukin-1 receptor homology (TIR) domain"/>
    <property type="match status" value="1"/>
</dbReference>
<keyword evidence="1" id="KW-0472">Membrane</keyword>
<keyword evidence="3" id="KW-1185">Reference proteome</keyword>
<feature type="transmembrane region" description="Helical" evidence="1">
    <location>
        <begin position="121"/>
        <end position="140"/>
    </location>
</feature>
<feature type="transmembrane region" description="Helical" evidence="1">
    <location>
        <begin position="444"/>
        <end position="464"/>
    </location>
</feature>
<dbReference type="AlphaFoldDB" id="A0A812UIG1"/>
<evidence type="ECO:0000256" key="1">
    <source>
        <dbReference type="SAM" id="Phobius"/>
    </source>
</evidence>
<dbReference type="OrthoDB" id="408572at2759"/>
<keyword evidence="1" id="KW-1133">Transmembrane helix</keyword>
<feature type="transmembrane region" description="Helical" evidence="1">
    <location>
        <begin position="402"/>
        <end position="424"/>
    </location>
</feature>
<sequence length="561" mass="62769">MDTWSRQEAVGEGLTATSPTKSEDLLAELPPELLQGAPLHLLMRRRGAFMKPPNKCRQCVSTQQTDCYAYFVSHDWATNRWLKYFSLLVHFNGVPAAVAALIAGIGLGLLITLGLVPHSSWMPFLAHLLPVLVLLFWQDIRRVVFQARMVFLDCACIPQGDDALKAQCIRGLVSFLNRSEKLIVLWSPRYFRRIWCAYEVAFFLQKNQAEQIIFVPVQLASIWFLNYLLALLTRTTLYFSEAIDIYGQSVAAYIGLVGGVLLLQQLTIWPAVYYAVTNLLQDVEELPQQLKQFNVDDAGCSCCTNHHRDPVTGEPVPCDRKLIYEVLERWFGPGQGTEDALARFNTHMRESLVMQVEQTSRPEILILKHGVVANCAACFPYLSADIVMTCDRINRQTRGVLLYPAGQLYIFLVVLCGMRVMVLIGQFGQHSACRHRAGTIAGQVALHAAYSFGMMLLWTSWAAVIDEYSYMPLSALCILLCFSAYVLAPLCRGSCGSCLTADRARKMASRGESVGLEHVVAGVKGCDNVYSEEHVMAGPDRQVKECECDKVYNEDLVEVIV</sequence>
<name>A0A812UIG1_9DINO</name>
<dbReference type="SUPFAM" id="SSF52200">
    <property type="entry name" value="Toll/Interleukin receptor TIR domain"/>
    <property type="match status" value="1"/>
</dbReference>
<accession>A0A812UIG1</accession>
<feature type="transmembrane region" description="Helical" evidence="1">
    <location>
        <begin position="245"/>
        <end position="263"/>
    </location>
</feature>
<reference evidence="2" key="1">
    <citation type="submission" date="2021-02" db="EMBL/GenBank/DDBJ databases">
        <authorList>
            <person name="Dougan E. K."/>
            <person name="Rhodes N."/>
            <person name="Thang M."/>
            <person name="Chan C."/>
        </authorList>
    </citation>
    <scope>NUCLEOTIDE SEQUENCE</scope>
</reference>
<protein>
    <submittedName>
        <fullName evidence="2">Uncharacterized protein</fullName>
    </submittedName>
</protein>
<evidence type="ECO:0000313" key="3">
    <source>
        <dbReference type="Proteomes" id="UP000604046"/>
    </source>
</evidence>
<keyword evidence="1" id="KW-0812">Transmembrane</keyword>
<dbReference type="Proteomes" id="UP000604046">
    <property type="component" value="Unassembled WGS sequence"/>
</dbReference>
<feature type="transmembrane region" description="Helical" evidence="1">
    <location>
        <begin position="87"/>
        <end position="115"/>
    </location>
</feature>
<feature type="transmembrane region" description="Helical" evidence="1">
    <location>
        <begin position="470"/>
        <end position="488"/>
    </location>
</feature>
<proteinExistence type="predicted"/>
<evidence type="ECO:0000313" key="2">
    <source>
        <dbReference type="EMBL" id="CAE7566661.1"/>
    </source>
</evidence>
<dbReference type="InterPro" id="IPR035897">
    <property type="entry name" value="Toll_tir_struct_dom_sf"/>
</dbReference>
<comment type="caution">
    <text evidence="2">The sequence shown here is derived from an EMBL/GenBank/DDBJ whole genome shotgun (WGS) entry which is preliminary data.</text>
</comment>
<dbReference type="EMBL" id="CAJNDS010002694">
    <property type="protein sequence ID" value="CAE7566661.1"/>
    <property type="molecule type" value="Genomic_DNA"/>
</dbReference>
<feature type="transmembrane region" description="Helical" evidence="1">
    <location>
        <begin position="212"/>
        <end position="233"/>
    </location>
</feature>